<protein>
    <submittedName>
        <fullName evidence="2">Uncharacterized protein</fullName>
    </submittedName>
</protein>
<dbReference type="EMBL" id="PDUG01000006">
    <property type="protein sequence ID" value="PIC21837.1"/>
    <property type="molecule type" value="Genomic_DNA"/>
</dbReference>
<keyword evidence="1" id="KW-0812">Transmembrane</keyword>
<keyword evidence="1" id="KW-0472">Membrane</keyword>
<keyword evidence="1" id="KW-1133">Transmembrane helix</keyword>
<keyword evidence="3" id="KW-1185">Reference proteome</keyword>
<dbReference type="OrthoDB" id="10503560at2759"/>
<evidence type="ECO:0000313" key="3">
    <source>
        <dbReference type="Proteomes" id="UP000230233"/>
    </source>
</evidence>
<evidence type="ECO:0000256" key="1">
    <source>
        <dbReference type="SAM" id="Phobius"/>
    </source>
</evidence>
<dbReference type="AlphaFoldDB" id="A0A2G5T3J9"/>
<feature type="transmembrane region" description="Helical" evidence="1">
    <location>
        <begin position="301"/>
        <end position="327"/>
    </location>
</feature>
<accession>A0A2G5T3J9</accession>
<gene>
    <name evidence="2" type="primary">Cnig_chr_X.g26529</name>
    <name evidence="2" type="ORF">B9Z55_026529</name>
</gene>
<name>A0A2G5T3J9_9PELO</name>
<evidence type="ECO:0000313" key="2">
    <source>
        <dbReference type="EMBL" id="PIC21837.1"/>
    </source>
</evidence>
<reference evidence="3" key="1">
    <citation type="submission" date="2017-10" db="EMBL/GenBank/DDBJ databases">
        <title>Rapid genome shrinkage in a self-fertile nematode reveals novel sperm competition proteins.</title>
        <authorList>
            <person name="Yin D."/>
            <person name="Schwarz E.M."/>
            <person name="Thomas C.G."/>
            <person name="Felde R.L."/>
            <person name="Korf I.F."/>
            <person name="Cutter A.D."/>
            <person name="Schartner C.M."/>
            <person name="Ralston E.J."/>
            <person name="Meyer B.J."/>
            <person name="Haag E.S."/>
        </authorList>
    </citation>
    <scope>NUCLEOTIDE SEQUENCE [LARGE SCALE GENOMIC DNA]</scope>
    <source>
        <strain evidence="3">JU1422</strain>
    </source>
</reference>
<proteinExistence type="predicted"/>
<dbReference type="Proteomes" id="UP000230233">
    <property type="component" value="Chromosome X"/>
</dbReference>
<comment type="caution">
    <text evidence="2">The sequence shown here is derived from an EMBL/GenBank/DDBJ whole genome shotgun (WGS) entry which is preliminary data.</text>
</comment>
<sequence length="328" mass="36891">MLFLVLISDSNWNPGFPTEVQLWQLEMHLNELLLVFVFFFVTLSDQCHPPRITQHITLPIGSHWHFWNGDLITTKWCYAIPSFCLESNGTWTAWPNSENDIGDYVLNYRPRPHNTSSGIMLHVVKNDTTWMARPELHKGYSKTQIDLASIHRRIMASIPDEAEFLAKKETTTKSAPTTWLPIVFPPTESGNASPRLDDVDSLADGYKVNLPTNMETSTTGPSWHPIVFPPSVVAASPSKDIADPSASEFNIKADEETTRQTTARTSTAYMPIVFPPKTSEIAAIPVRSSEVEMTVQEPDRIWNILMVGVILAFILISALMLGAFFYCH</sequence>
<organism evidence="2 3">
    <name type="scientific">Caenorhabditis nigoni</name>
    <dbReference type="NCBI Taxonomy" id="1611254"/>
    <lineage>
        <taxon>Eukaryota</taxon>
        <taxon>Metazoa</taxon>
        <taxon>Ecdysozoa</taxon>
        <taxon>Nematoda</taxon>
        <taxon>Chromadorea</taxon>
        <taxon>Rhabditida</taxon>
        <taxon>Rhabditina</taxon>
        <taxon>Rhabditomorpha</taxon>
        <taxon>Rhabditoidea</taxon>
        <taxon>Rhabditidae</taxon>
        <taxon>Peloderinae</taxon>
        <taxon>Caenorhabditis</taxon>
    </lineage>
</organism>